<dbReference type="PANTHER" id="PTHR30535">
    <property type="entry name" value="VITAMIN B12-BINDING PROTEIN"/>
    <property type="match status" value="1"/>
</dbReference>
<evidence type="ECO:0000256" key="1">
    <source>
        <dbReference type="ARBA" id="ARBA00008814"/>
    </source>
</evidence>
<dbReference type="AlphaFoldDB" id="A0A543ATX3"/>
<dbReference type="OrthoDB" id="9797736at2"/>
<keyword evidence="5" id="KW-1185">Reference proteome</keyword>
<dbReference type="Proteomes" id="UP000317043">
    <property type="component" value="Unassembled WGS sequence"/>
</dbReference>
<evidence type="ECO:0000313" key="5">
    <source>
        <dbReference type="Proteomes" id="UP000317043"/>
    </source>
</evidence>
<feature type="domain" description="Fe/B12 periplasmic-binding" evidence="3">
    <location>
        <begin position="69"/>
        <end position="328"/>
    </location>
</feature>
<dbReference type="SUPFAM" id="SSF53807">
    <property type="entry name" value="Helical backbone' metal receptor"/>
    <property type="match status" value="1"/>
</dbReference>
<dbReference type="EMBL" id="VFOW01000001">
    <property type="protein sequence ID" value="TQL76040.1"/>
    <property type="molecule type" value="Genomic_DNA"/>
</dbReference>
<name>A0A543ATX3_9ACTN</name>
<evidence type="ECO:0000313" key="4">
    <source>
        <dbReference type="EMBL" id="TQL76040.1"/>
    </source>
</evidence>
<dbReference type="PROSITE" id="PS50983">
    <property type="entry name" value="FE_B12_PBP"/>
    <property type="match status" value="1"/>
</dbReference>
<comment type="similarity">
    <text evidence="1">Belongs to the bacterial solute-binding protein 8 family.</text>
</comment>
<reference evidence="4 5" key="1">
    <citation type="submission" date="2019-06" db="EMBL/GenBank/DDBJ databases">
        <title>Sequencing the genomes of 1000 actinobacteria strains.</title>
        <authorList>
            <person name="Klenk H.-P."/>
        </authorList>
    </citation>
    <scope>NUCLEOTIDE SEQUENCE [LARGE SCALE GENOMIC DNA]</scope>
    <source>
        <strain evidence="4 5">DSM 45928</strain>
    </source>
</reference>
<keyword evidence="2" id="KW-0732">Signal</keyword>
<gene>
    <name evidence="4" type="ORF">FB566_1560</name>
</gene>
<feature type="signal peptide" evidence="2">
    <location>
        <begin position="1"/>
        <end position="26"/>
    </location>
</feature>
<proteinExistence type="inferred from homology"/>
<sequence length="328" mass="33780">MSMRSTRRLVVLAVGTMLLSVACGSAEPVDLATAIPDVVEPLEEVPVPQLPVTVISADGTEVEVTDVDRLVPLTGAISEVVFTLGLGDNVVGRDVTATFDQAADLPVVTRGHDVSAEGVLSLHPTLVLASLSTGPAEAMEQIRAAGIPVIIFDGVADLADVDRNIAQIADALGVSGAGEQLRARTAERIAAVQETVPDGTPPRVAFLYLRGSASIYLIGGERSGASGLIEAAGAVDAGKEAGFDADFTPITSEAMAAAAPDVILVMTKGLESVGGIDGLLELPGIAQTPAGLDRRVVWIDDGIILNYGPRTDQVLASLVDQIYRSAQS</sequence>
<dbReference type="Gene3D" id="3.40.50.1980">
    <property type="entry name" value="Nitrogenase molybdenum iron protein domain"/>
    <property type="match status" value="2"/>
</dbReference>
<dbReference type="InParanoid" id="A0A543ATX3"/>
<dbReference type="Pfam" id="PF01497">
    <property type="entry name" value="Peripla_BP_2"/>
    <property type="match status" value="1"/>
</dbReference>
<dbReference type="PANTHER" id="PTHR30535:SF4">
    <property type="entry name" value="HEMIN-BINDING PERIPLASMIC PROTEIN HMUT"/>
    <property type="match status" value="1"/>
</dbReference>
<evidence type="ECO:0000256" key="2">
    <source>
        <dbReference type="SAM" id="SignalP"/>
    </source>
</evidence>
<dbReference type="RefSeq" id="WP_142036833.1">
    <property type="nucleotide sequence ID" value="NZ_JBHTGS010000001.1"/>
</dbReference>
<dbReference type="InterPro" id="IPR002491">
    <property type="entry name" value="ABC_transptr_periplasmic_BD"/>
</dbReference>
<comment type="caution">
    <text evidence="4">The sequence shown here is derived from an EMBL/GenBank/DDBJ whole genome shotgun (WGS) entry which is preliminary data.</text>
</comment>
<evidence type="ECO:0000259" key="3">
    <source>
        <dbReference type="PROSITE" id="PS50983"/>
    </source>
</evidence>
<protein>
    <submittedName>
        <fullName evidence="4">Iron complex transport system substrate-binding protein</fullName>
    </submittedName>
</protein>
<accession>A0A543ATX3</accession>
<dbReference type="InterPro" id="IPR050902">
    <property type="entry name" value="ABC_Transporter_SBP"/>
</dbReference>
<organism evidence="4 5">
    <name type="scientific">Stackebrandtia endophytica</name>
    <dbReference type="NCBI Taxonomy" id="1496996"/>
    <lineage>
        <taxon>Bacteria</taxon>
        <taxon>Bacillati</taxon>
        <taxon>Actinomycetota</taxon>
        <taxon>Actinomycetes</taxon>
        <taxon>Glycomycetales</taxon>
        <taxon>Glycomycetaceae</taxon>
        <taxon>Stackebrandtia</taxon>
    </lineage>
</organism>
<feature type="chain" id="PRO_5021902922" evidence="2">
    <location>
        <begin position="27"/>
        <end position="328"/>
    </location>
</feature>
<dbReference type="PROSITE" id="PS51257">
    <property type="entry name" value="PROKAR_LIPOPROTEIN"/>
    <property type="match status" value="1"/>
</dbReference>